<dbReference type="SUPFAM" id="SSF50249">
    <property type="entry name" value="Nucleic acid-binding proteins"/>
    <property type="match status" value="1"/>
</dbReference>
<evidence type="ECO:0000256" key="2">
    <source>
        <dbReference type="PROSITE-ProRule" id="PRU00252"/>
    </source>
</evidence>
<dbReference type="CDD" id="cd04496">
    <property type="entry name" value="SSB_OBF"/>
    <property type="match status" value="1"/>
</dbReference>
<evidence type="ECO:0000256" key="1">
    <source>
        <dbReference type="ARBA" id="ARBA00023125"/>
    </source>
</evidence>
<dbReference type="Pfam" id="PF00436">
    <property type="entry name" value="SSB"/>
    <property type="match status" value="1"/>
</dbReference>
<sequence length="149" mass="16174">MQAIRSALRTRASISTTARHFSSTPANPLARLTLTGRLGAEPELSTTTTGQEIIRYSVGSTTGPSNNRTTSWFRVASFIPEGPSREHLLNVPKGSLVLVEGDVSLRSFVDNESTKHHVVSIVQRSFEVLKRNHPSGSDEASQESSEPSD</sequence>
<dbReference type="GeneID" id="70245802"/>
<organism evidence="3 4">
    <name type="scientific">Talaromyces proteolyticus</name>
    <dbReference type="NCBI Taxonomy" id="1131652"/>
    <lineage>
        <taxon>Eukaryota</taxon>
        <taxon>Fungi</taxon>
        <taxon>Dikarya</taxon>
        <taxon>Ascomycota</taxon>
        <taxon>Pezizomycotina</taxon>
        <taxon>Eurotiomycetes</taxon>
        <taxon>Eurotiomycetidae</taxon>
        <taxon>Eurotiales</taxon>
        <taxon>Trichocomaceae</taxon>
        <taxon>Talaromyces</taxon>
        <taxon>Talaromyces sect. Bacilispori</taxon>
    </lineage>
</organism>
<evidence type="ECO:0000313" key="3">
    <source>
        <dbReference type="EMBL" id="KAH8702396.1"/>
    </source>
</evidence>
<dbReference type="Proteomes" id="UP001201262">
    <property type="component" value="Unassembled WGS sequence"/>
</dbReference>
<comment type="caution">
    <text evidence="3">The sequence shown here is derived from an EMBL/GenBank/DDBJ whole genome shotgun (WGS) entry which is preliminary data.</text>
</comment>
<reference evidence="3" key="1">
    <citation type="submission" date="2021-12" db="EMBL/GenBank/DDBJ databases">
        <title>Convergent genome expansion in fungi linked to evolution of root-endophyte symbiosis.</title>
        <authorList>
            <consortium name="DOE Joint Genome Institute"/>
            <person name="Ke Y.-H."/>
            <person name="Bonito G."/>
            <person name="Liao H.-L."/>
            <person name="Looney B."/>
            <person name="Rojas-Flechas A."/>
            <person name="Nash J."/>
            <person name="Hameed K."/>
            <person name="Schadt C."/>
            <person name="Martin F."/>
            <person name="Crous P.W."/>
            <person name="Miettinen O."/>
            <person name="Magnuson J.K."/>
            <person name="Labbe J."/>
            <person name="Jacobson D."/>
            <person name="Doktycz M.J."/>
            <person name="Veneault-Fourrey C."/>
            <person name="Kuo A."/>
            <person name="Mondo S."/>
            <person name="Calhoun S."/>
            <person name="Riley R."/>
            <person name="Ohm R."/>
            <person name="LaButti K."/>
            <person name="Andreopoulos B."/>
            <person name="Pangilinan J."/>
            <person name="Nolan M."/>
            <person name="Tritt A."/>
            <person name="Clum A."/>
            <person name="Lipzen A."/>
            <person name="Daum C."/>
            <person name="Barry K."/>
            <person name="Grigoriev I.V."/>
            <person name="Vilgalys R."/>
        </authorList>
    </citation>
    <scope>NUCLEOTIDE SEQUENCE</scope>
    <source>
        <strain evidence="3">PMI_201</strain>
    </source>
</reference>
<dbReference type="PROSITE" id="PS50935">
    <property type="entry name" value="SSB"/>
    <property type="match status" value="1"/>
</dbReference>
<proteinExistence type="predicted"/>
<protein>
    <submittedName>
        <fullName evidence="3">SsDNA binding protein</fullName>
    </submittedName>
</protein>
<dbReference type="EMBL" id="JAJTJA010000003">
    <property type="protein sequence ID" value="KAH8702396.1"/>
    <property type="molecule type" value="Genomic_DNA"/>
</dbReference>
<accession>A0AAD4Q454</accession>
<dbReference type="Gene3D" id="2.40.50.140">
    <property type="entry name" value="Nucleic acid-binding proteins"/>
    <property type="match status" value="1"/>
</dbReference>
<dbReference type="RefSeq" id="XP_046075772.1">
    <property type="nucleotide sequence ID" value="XM_046215515.1"/>
</dbReference>
<dbReference type="GO" id="GO:0003697">
    <property type="term" value="F:single-stranded DNA binding"/>
    <property type="evidence" value="ECO:0007669"/>
    <property type="project" value="InterPro"/>
</dbReference>
<dbReference type="AlphaFoldDB" id="A0AAD4Q454"/>
<keyword evidence="1 2" id="KW-0238">DNA-binding</keyword>
<evidence type="ECO:0000313" key="4">
    <source>
        <dbReference type="Proteomes" id="UP001201262"/>
    </source>
</evidence>
<name>A0AAD4Q454_9EURO</name>
<keyword evidence="4" id="KW-1185">Reference proteome</keyword>
<gene>
    <name evidence="3" type="ORF">BGW36DRAFT_372785</name>
</gene>
<dbReference type="InterPro" id="IPR000424">
    <property type="entry name" value="Primosome_PriB/ssb"/>
</dbReference>
<dbReference type="InterPro" id="IPR012340">
    <property type="entry name" value="NA-bd_OB-fold"/>
</dbReference>